<gene>
    <name evidence="3" type="ORF">NTG6680_0514</name>
</gene>
<evidence type="ECO:0000256" key="1">
    <source>
        <dbReference type="PROSITE-ProRule" id="PRU00464"/>
    </source>
</evidence>
<feature type="short sequence motif" description="Histidine triad motif" evidence="1">
    <location>
        <begin position="88"/>
        <end position="92"/>
    </location>
</feature>
<dbReference type="GO" id="GO:0016787">
    <property type="term" value="F:hydrolase activity"/>
    <property type="evidence" value="ECO:0007669"/>
    <property type="project" value="UniProtKB-KW"/>
</dbReference>
<keyword evidence="4" id="KW-1185">Reference proteome</keyword>
<dbReference type="PANTHER" id="PTHR42997:SF1">
    <property type="entry name" value="AP-4-A PHOSPHORYLASE"/>
    <property type="match status" value="1"/>
</dbReference>
<dbReference type="Gene3D" id="3.30.428.10">
    <property type="entry name" value="HIT-like"/>
    <property type="match status" value="1"/>
</dbReference>
<accession>A0ABM8YWB8</accession>
<dbReference type="PANTHER" id="PTHR42997">
    <property type="entry name" value="HIT FAMILY HYDROLASE"/>
    <property type="match status" value="1"/>
</dbReference>
<dbReference type="InterPro" id="IPR036265">
    <property type="entry name" value="HIT-like_sf"/>
</dbReference>
<dbReference type="EMBL" id="OU912926">
    <property type="protein sequence ID" value="CAG9931767.1"/>
    <property type="molecule type" value="Genomic_DNA"/>
</dbReference>
<sequence length="136" mass="15861">MMSCELCKTTSETLLWRSELCRVVLIEDADYPGFCRVIWNRHVKEMTDLNNEEQHALMNVVFAMESALREVMQPDKINLASLGNLTPHLHWHIIPRYALDKHFPNPIWGTPQRACIPKPPLDWQARLAKSICQRLQ</sequence>
<dbReference type="InterPro" id="IPR052908">
    <property type="entry name" value="AP-4-A_phosphorylase"/>
</dbReference>
<dbReference type="Pfam" id="PF01230">
    <property type="entry name" value="HIT"/>
    <property type="match status" value="1"/>
</dbReference>
<evidence type="ECO:0000313" key="4">
    <source>
        <dbReference type="Proteomes" id="UP000839052"/>
    </source>
</evidence>
<protein>
    <submittedName>
        <fullName evidence="3">Diadenosine tetraphosphate (Ap4A) hydrolase</fullName>
    </submittedName>
</protein>
<proteinExistence type="predicted"/>
<dbReference type="SUPFAM" id="SSF54197">
    <property type="entry name" value="HIT-like"/>
    <property type="match status" value="1"/>
</dbReference>
<evidence type="ECO:0000259" key="2">
    <source>
        <dbReference type="PROSITE" id="PS51084"/>
    </source>
</evidence>
<evidence type="ECO:0000313" key="3">
    <source>
        <dbReference type="EMBL" id="CAG9931767.1"/>
    </source>
</evidence>
<dbReference type="InterPro" id="IPR011146">
    <property type="entry name" value="HIT-like"/>
</dbReference>
<feature type="domain" description="HIT" evidence="2">
    <location>
        <begin position="2"/>
        <end position="103"/>
    </location>
</feature>
<keyword evidence="3" id="KW-0378">Hydrolase</keyword>
<dbReference type="PROSITE" id="PS51084">
    <property type="entry name" value="HIT_2"/>
    <property type="match status" value="1"/>
</dbReference>
<name>A0ABM8YWB8_9PROT</name>
<dbReference type="InterPro" id="IPR026026">
    <property type="entry name" value="HIT_Hint"/>
</dbReference>
<dbReference type="Proteomes" id="UP000839052">
    <property type="component" value="Chromosome"/>
</dbReference>
<organism evidence="3 4">
    <name type="scientific">Candidatus Nitrotoga arctica</name>
    <dbReference type="NCBI Taxonomy" id="453162"/>
    <lineage>
        <taxon>Bacteria</taxon>
        <taxon>Pseudomonadati</taxon>
        <taxon>Pseudomonadota</taxon>
        <taxon>Betaproteobacteria</taxon>
        <taxon>Nitrosomonadales</taxon>
        <taxon>Gallionellaceae</taxon>
        <taxon>Candidatus Nitrotoga</taxon>
    </lineage>
</organism>
<dbReference type="RefSeq" id="WP_239795819.1">
    <property type="nucleotide sequence ID" value="NZ_OU912926.1"/>
</dbReference>
<dbReference type="PIRSF" id="PIRSF000714">
    <property type="entry name" value="HIT"/>
    <property type="match status" value="1"/>
</dbReference>
<reference evidence="3 4" key="1">
    <citation type="submission" date="2021-10" db="EMBL/GenBank/DDBJ databases">
        <authorList>
            <person name="Koch H."/>
        </authorList>
    </citation>
    <scope>NUCLEOTIDE SEQUENCE [LARGE SCALE GENOMIC DNA]</scope>
    <source>
        <strain evidence="3">6680</strain>
    </source>
</reference>